<sequence length="172" mass="19784">MLLNVLFNNIINEEKHSSIEDMLLDRGLLYRVVRRNCWSMVEVLLRYYPDRELNKSSPNDVHYLFRPDVKGLRGLTPPYTAAGRDGSEHVLDALTDDRGLVGVEAWRIARESTGLTPNDYACLQGHYSYIHLVQKKIIAAVCICMALLFKSSPEVDYVYGPLRWECLEYGWS</sequence>
<evidence type="ECO:0000313" key="1">
    <source>
        <dbReference type="EMBL" id="KAL3515740.1"/>
    </source>
</evidence>
<evidence type="ECO:0000313" key="2">
    <source>
        <dbReference type="Proteomes" id="UP001630127"/>
    </source>
</evidence>
<reference evidence="1 2" key="1">
    <citation type="submission" date="2024-11" db="EMBL/GenBank/DDBJ databases">
        <title>A near-complete genome assembly of Cinchona calisaya.</title>
        <authorList>
            <person name="Lian D.C."/>
            <person name="Zhao X.W."/>
            <person name="Wei L."/>
        </authorList>
    </citation>
    <scope>NUCLEOTIDE SEQUENCE [LARGE SCALE GENOMIC DNA]</scope>
    <source>
        <tissue evidence="1">Nenye</tissue>
    </source>
</reference>
<dbReference type="AlphaFoldDB" id="A0ABD2ZBN3"/>
<accession>A0ABD2ZBN3</accession>
<dbReference type="EMBL" id="JBJUIK010000010">
    <property type="protein sequence ID" value="KAL3515740.1"/>
    <property type="molecule type" value="Genomic_DNA"/>
</dbReference>
<organism evidence="1 2">
    <name type="scientific">Cinchona calisaya</name>
    <dbReference type="NCBI Taxonomy" id="153742"/>
    <lineage>
        <taxon>Eukaryota</taxon>
        <taxon>Viridiplantae</taxon>
        <taxon>Streptophyta</taxon>
        <taxon>Embryophyta</taxon>
        <taxon>Tracheophyta</taxon>
        <taxon>Spermatophyta</taxon>
        <taxon>Magnoliopsida</taxon>
        <taxon>eudicotyledons</taxon>
        <taxon>Gunneridae</taxon>
        <taxon>Pentapetalae</taxon>
        <taxon>asterids</taxon>
        <taxon>lamiids</taxon>
        <taxon>Gentianales</taxon>
        <taxon>Rubiaceae</taxon>
        <taxon>Cinchonoideae</taxon>
        <taxon>Cinchoneae</taxon>
        <taxon>Cinchona</taxon>
    </lineage>
</organism>
<comment type="caution">
    <text evidence="1">The sequence shown here is derived from an EMBL/GenBank/DDBJ whole genome shotgun (WGS) entry which is preliminary data.</text>
</comment>
<gene>
    <name evidence="1" type="ORF">ACH5RR_022642</name>
</gene>
<protein>
    <submittedName>
        <fullName evidence="1">Uncharacterized protein</fullName>
    </submittedName>
</protein>
<dbReference type="Proteomes" id="UP001630127">
    <property type="component" value="Unassembled WGS sequence"/>
</dbReference>
<name>A0ABD2ZBN3_9GENT</name>
<keyword evidence="2" id="KW-1185">Reference proteome</keyword>
<proteinExistence type="predicted"/>